<keyword evidence="2 3" id="KW-0378">Hydrolase</keyword>
<dbReference type="Proteomes" id="UP000604473">
    <property type="component" value="Unassembled WGS sequence"/>
</dbReference>
<evidence type="ECO:0000259" key="4">
    <source>
        <dbReference type="PROSITE" id="PS51462"/>
    </source>
</evidence>
<dbReference type="PROSITE" id="PS00893">
    <property type="entry name" value="NUDIX_BOX"/>
    <property type="match status" value="1"/>
</dbReference>
<dbReference type="CDD" id="cd04673">
    <property type="entry name" value="NUDIX_ADPRase"/>
    <property type="match status" value="1"/>
</dbReference>
<comment type="similarity">
    <text evidence="3">Belongs to the Nudix hydrolase family.</text>
</comment>
<dbReference type="EMBL" id="JAESJJ010000036">
    <property type="protein sequence ID" value="MBL3610855.1"/>
    <property type="molecule type" value="Genomic_DNA"/>
</dbReference>
<reference evidence="5 6" key="1">
    <citation type="submission" date="2021-01" db="EMBL/GenBank/DDBJ databases">
        <title>Draft genomes of Rhodovulum sulfidophilum.</title>
        <authorList>
            <person name="Guzman M.S."/>
        </authorList>
    </citation>
    <scope>NUCLEOTIDE SEQUENCE [LARGE SCALE GENOMIC DNA]</scope>
    <source>
        <strain evidence="5 6">AB35</strain>
    </source>
</reference>
<sequence>MPAKGQDRNAFLPLPAAAYEAALPSHSIPERPIPAAIAVVIRAKQVLLVRRANPPDAGLWGFPGGKIDRGETLTEAALRELAEETGIFAEPLRVFTAVDAFDREASGALRRHFILIAILCRWTAGTPVAGDDALEARWVDLDTLADTGLALSLDVAEVAAQAAMLMQEMQS</sequence>
<dbReference type="InterPro" id="IPR015797">
    <property type="entry name" value="NUDIX_hydrolase-like_dom_sf"/>
</dbReference>
<proteinExistence type="inferred from homology"/>
<gene>
    <name evidence="5" type="ORF">JMM60_19030</name>
</gene>
<evidence type="ECO:0000256" key="3">
    <source>
        <dbReference type="RuleBase" id="RU003476"/>
    </source>
</evidence>
<accession>A0ABS1RXN8</accession>
<dbReference type="InterPro" id="IPR000086">
    <property type="entry name" value="NUDIX_hydrolase_dom"/>
</dbReference>
<dbReference type="SUPFAM" id="SSF55811">
    <property type="entry name" value="Nudix"/>
    <property type="match status" value="1"/>
</dbReference>
<organism evidence="5 6">
    <name type="scientific">Rhodovulum sulfidophilum</name>
    <name type="common">Rhodobacter sulfidophilus</name>
    <dbReference type="NCBI Taxonomy" id="35806"/>
    <lineage>
        <taxon>Bacteria</taxon>
        <taxon>Pseudomonadati</taxon>
        <taxon>Pseudomonadota</taxon>
        <taxon>Alphaproteobacteria</taxon>
        <taxon>Rhodobacterales</taxon>
        <taxon>Paracoccaceae</taxon>
        <taxon>Rhodovulum</taxon>
    </lineage>
</organism>
<dbReference type="Pfam" id="PF00293">
    <property type="entry name" value="NUDIX"/>
    <property type="match status" value="1"/>
</dbReference>
<name>A0ABS1RXN8_RHOSU</name>
<dbReference type="Gene3D" id="3.90.79.10">
    <property type="entry name" value="Nucleoside Triphosphate Pyrophosphohydrolase"/>
    <property type="match status" value="1"/>
</dbReference>
<feature type="domain" description="Nudix hydrolase" evidence="4">
    <location>
        <begin position="31"/>
        <end position="163"/>
    </location>
</feature>
<dbReference type="PANTHER" id="PTHR43736">
    <property type="entry name" value="ADP-RIBOSE PYROPHOSPHATASE"/>
    <property type="match status" value="1"/>
</dbReference>
<dbReference type="InterPro" id="IPR020476">
    <property type="entry name" value="Nudix_hydrolase"/>
</dbReference>
<evidence type="ECO:0000313" key="5">
    <source>
        <dbReference type="EMBL" id="MBL3610855.1"/>
    </source>
</evidence>
<evidence type="ECO:0000256" key="1">
    <source>
        <dbReference type="ARBA" id="ARBA00001946"/>
    </source>
</evidence>
<dbReference type="PRINTS" id="PR00502">
    <property type="entry name" value="NUDIXFAMILY"/>
</dbReference>
<dbReference type="PANTHER" id="PTHR43736:SF1">
    <property type="entry name" value="DIHYDRONEOPTERIN TRIPHOSPHATE DIPHOSPHATASE"/>
    <property type="match status" value="1"/>
</dbReference>
<dbReference type="GO" id="GO:0016787">
    <property type="term" value="F:hydrolase activity"/>
    <property type="evidence" value="ECO:0007669"/>
    <property type="project" value="UniProtKB-KW"/>
</dbReference>
<evidence type="ECO:0000256" key="2">
    <source>
        <dbReference type="ARBA" id="ARBA00022801"/>
    </source>
</evidence>
<dbReference type="InterPro" id="IPR020084">
    <property type="entry name" value="NUDIX_hydrolase_CS"/>
</dbReference>
<protein>
    <submittedName>
        <fullName evidence="5">NUDIX hydrolase</fullName>
    </submittedName>
</protein>
<evidence type="ECO:0000313" key="6">
    <source>
        <dbReference type="Proteomes" id="UP000604473"/>
    </source>
</evidence>
<dbReference type="PROSITE" id="PS51462">
    <property type="entry name" value="NUDIX"/>
    <property type="match status" value="1"/>
</dbReference>
<keyword evidence="6" id="KW-1185">Reference proteome</keyword>
<comment type="cofactor">
    <cofactor evidence="1">
        <name>Mg(2+)</name>
        <dbReference type="ChEBI" id="CHEBI:18420"/>
    </cofactor>
</comment>
<comment type="caution">
    <text evidence="5">The sequence shown here is derived from an EMBL/GenBank/DDBJ whole genome shotgun (WGS) entry which is preliminary data.</text>
</comment>